<reference evidence="1 2" key="1">
    <citation type="submission" date="2023-03" db="EMBL/GenBank/DDBJ databases">
        <title>Isolation and description of six Streptomyces strains from soil environments, able to metabolize different microbial glucans.</title>
        <authorList>
            <person name="Widen T."/>
            <person name="Larsbrink J."/>
        </authorList>
    </citation>
    <scope>NUCLEOTIDE SEQUENCE [LARGE SCALE GENOMIC DNA]</scope>
    <source>
        <strain evidence="1 2">Mut1</strain>
    </source>
</reference>
<gene>
    <name evidence="1" type="ORF">P8A18_26595</name>
</gene>
<proteinExistence type="predicted"/>
<organism evidence="1 2">
    <name type="scientific">Streptomyces castrisilvae</name>
    <dbReference type="NCBI Taxonomy" id="3033811"/>
    <lineage>
        <taxon>Bacteria</taxon>
        <taxon>Bacillati</taxon>
        <taxon>Actinomycetota</taxon>
        <taxon>Actinomycetes</taxon>
        <taxon>Kitasatosporales</taxon>
        <taxon>Streptomycetaceae</taxon>
        <taxon>Streptomyces</taxon>
    </lineage>
</organism>
<evidence type="ECO:0000313" key="2">
    <source>
        <dbReference type="Proteomes" id="UP001239522"/>
    </source>
</evidence>
<dbReference type="EMBL" id="CP120997">
    <property type="protein sequence ID" value="WLQ36776.1"/>
    <property type="molecule type" value="Genomic_DNA"/>
</dbReference>
<keyword evidence="2" id="KW-1185">Reference proteome</keyword>
<name>A0ABY9HR34_9ACTN</name>
<accession>A0ABY9HR34</accession>
<sequence length="129" mass="14511">MQTQRETSAEAEGRALRTTTELRPDQMAQLLQDTFSQRVAALIAGIEDPKQVGRWARSQNTPRIDSENRMRAACQVFAFISDCENQHIARAWMLGMNPQLDDDSPIEAIAEGRFKEAMAAARSFQRGDL</sequence>
<dbReference type="RefSeq" id="WP_026249984.1">
    <property type="nucleotide sequence ID" value="NZ_CP120997.1"/>
</dbReference>
<protein>
    <submittedName>
        <fullName evidence="1">XRE family transcriptional regulator</fullName>
    </submittedName>
</protein>
<evidence type="ECO:0000313" key="1">
    <source>
        <dbReference type="EMBL" id="WLQ36776.1"/>
    </source>
</evidence>
<dbReference type="Proteomes" id="UP001239522">
    <property type="component" value="Chromosome"/>
</dbReference>